<gene>
    <name evidence="1" type="ORF">CSO01_29930</name>
</gene>
<evidence type="ECO:0000313" key="1">
    <source>
        <dbReference type="EMBL" id="GEP70278.1"/>
    </source>
</evidence>
<dbReference type="AlphaFoldDB" id="A0A512PGF6"/>
<dbReference type="EMBL" id="BKAL01000011">
    <property type="protein sequence ID" value="GEP70278.1"/>
    <property type="molecule type" value="Genomic_DNA"/>
</dbReference>
<sequence>MAGLWGVVVEQSLVDRGALSPFEALAELPIGAWRLLLVRVDESDLADAVAHLRAGMVPAHEESWYAHFFDDRRLVVVFQDAVFEVTPDARTWEPVVMHGLTRGVPLEQLDFDPCTVADARARFGLAAQAPAGVL</sequence>
<keyword evidence="2" id="KW-1185">Reference proteome</keyword>
<organism evidence="1 2">
    <name type="scientific">Cellulomonas soli</name>
    <dbReference type="NCBI Taxonomy" id="931535"/>
    <lineage>
        <taxon>Bacteria</taxon>
        <taxon>Bacillati</taxon>
        <taxon>Actinomycetota</taxon>
        <taxon>Actinomycetes</taxon>
        <taxon>Micrococcales</taxon>
        <taxon>Cellulomonadaceae</taxon>
        <taxon>Cellulomonas</taxon>
    </lineage>
</organism>
<protein>
    <submittedName>
        <fullName evidence="1">Uncharacterized protein</fullName>
    </submittedName>
</protein>
<comment type="caution">
    <text evidence="1">The sequence shown here is derived from an EMBL/GenBank/DDBJ whole genome shotgun (WGS) entry which is preliminary data.</text>
</comment>
<proteinExistence type="predicted"/>
<reference evidence="1 2" key="1">
    <citation type="submission" date="2019-07" db="EMBL/GenBank/DDBJ databases">
        <title>Whole genome shotgun sequence of Cellulomonas soli NBRC 109434.</title>
        <authorList>
            <person name="Hosoyama A."/>
            <person name="Uohara A."/>
            <person name="Ohji S."/>
            <person name="Ichikawa N."/>
        </authorList>
    </citation>
    <scope>NUCLEOTIDE SEQUENCE [LARGE SCALE GENOMIC DNA]</scope>
    <source>
        <strain evidence="1 2">NBRC 109434</strain>
    </source>
</reference>
<name>A0A512PGF6_9CELL</name>
<accession>A0A512PGF6</accession>
<dbReference type="Proteomes" id="UP000321798">
    <property type="component" value="Unassembled WGS sequence"/>
</dbReference>
<evidence type="ECO:0000313" key="2">
    <source>
        <dbReference type="Proteomes" id="UP000321798"/>
    </source>
</evidence>